<dbReference type="Pfam" id="PF00072">
    <property type="entry name" value="Response_reg"/>
    <property type="match status" value="1"/>
</dbReference>
<dbReference type="Pfam" id="PF07494">
    <property type="entry name" value="Reg_prop"/>
    <property type="match status" value="2"/>
</dbReference>
<dbReference type="InterPro" id="IPR003594">
    <property type="entry name" value="HATPase_dom"/>
</dbReference>
<dbReference type="PROSITE" id="PS50110">
    <property type="entry name" value="RESPONSE_REGULATORY"/>
    <property type="match status" value="1"/>
</dbReference>
<dbReference type="InterPro" id="IPR005467">
    <property type="entry name" value="His_kinase_dom"/>
</dbReference>
<keyword evidence="8" id="KW-1133">Transmembrane helix</keyword>
<dbReference type="CDD" id="cd00082">
    <property type="entry name" value="HisKA"/>
    <property type="match status" value="1"/>
</dbReference>
<evidence type="ECO:0000256" key="8">
    <source>
        <dbReference type="SAM" id="Phobius"/>
    </source>
</evidence>
<dbReference type="InterPro" id="IPR036097">
    <property type="entry name" value="HisK_dim/P_sf"/>
</dbReference>
<feature type="transmembrane region" description="Helical" evidence="8">
    <location>
        <begin position="789"/>
        <end position="808"/>
    </location>
</feature>
<evidence type="ECO:0000313" key="12">
    <source>
        <dbReference type="EMBL" id="KAA3804531.1"/>
    </source>
</evidence>
<dbReference type="EMBL" id="VWLX01000008">
    <property type="protein sequence ID" value="KAA3804531.1"/>
    <property type="molecule type" value="Genomic_DNA"/>
</dbReference>
<dbReference type="PROSITE" id="PS01124">
    <property type="entry name" value="HTH_ARAC_FAMILY_2"/>
    <property type="match status" value="1"/>
</dbReference>
<dbReference type="Pfam" id="PF12833">
    <property type="entry name" value="HTH_18"/>
    <property type="match status" value="1"/>
</dbReference>
<dbReference type="Gene3D" id="1.10.287.130">
    <property type="match status" value="1"/>
</dbReference>
<feature type="domain" description="HTH araC/xylS-type" evidence="9">
    <location>
        <begin position="1256"/>
        <end position="1355"/>
    </location>
</feature>
<evidence type="ECO:0000256" key="1">
    <source>
        <dbReference type="ARBA" id="ARBA00000085"/>
    </source>
</evidence>
<dbReference type="InterPro" id="IPR013783">
    <property type="entry name" value="Ig-like_fold"/>
</dbReference>
<dbReference type="PRINTS" id="PR00344">
    <property type="entry name" value="BCTRLSENSOR"/>
</dbReference>
<evidence type="ECO:0000256" key="7">
    <source>
        <dbReference type="PROSITE-ProRule" id="PRU00169"/>
    </source>
</evidence>
<evidence type="ECO:0000256" key="3">
    <source>
        <dbReference type="ARBA" id="ARBA00022553"/>
    </source>
</evidence>
<proteinExistence type="predicted"/>
<dbReference type="InterPro" id="IPR018060">
    <property type="entry name" value="HTH_AraC"/>
</dbReference>
<dbReference type="SUPFAM" id="SSF101898">
    <property type="entry name" value="NHL repeat"/>
    <property type="match status" value="1"/>
</dbReference>
<evidence type="ECO:0000256" key="2">
    <source>
        <dbReference type="ARBA" id="ARBA00012438"/>
    </source>
</evidence>
<dbReference type="InterPro" id="IPR015943">
    <property type="entry name" value="WD40/YVTN_repeat-like_dom_sf"/>
</dbReference>
<evidence type="ECO:0000256" key="4">
    <source>
        <dbReference type="ARBA" id="ARBA00023015"/>
    </source>
</evidence>
<keyword evidence="8" id="KW-0472">Membrane</keyword>
<dbReference type="SUPFAM" id="SSF63829">
    <property type="entry name" value="Calcium-dependent phosphotriesterase"/>
    <property type="match status" value="1"/>
</dbReference>
<dbReference type="InterPro" id="IPR004358">
    <property type="entry name" value="Sig_transdc_His_kin-like_C"/>
</dbReference>
<comment type="catalytic activity">
    <reaction evidence="1">
        <text>ATP + protein L-histidine = ADP + protein N-phospho-L-histidine.</text>
        <dbReference type="EC" id="2.7.13.3"/>
    </reaction>
</comment>
<dbReference type="SMART" id="SM00342">
    <property type="entry name" value="HTH_ARAC"/>
    <property type="match status" value="1"/>
</dbReference>
<feature type="domain" description="Histidine kinase" evidence="10">
    <location>
        <begin position="843"/>
        <end position="1060"/>
    </location>
</feature>
<dbReference type="GO" id="GO:0043565">
    <property type="term" value="F:sequence-specific DNA binding"/>
    <property type="evidence" value="ECO:0007669"/>
    <property type="project" value="InterPro"/>
</dbReference>
<sequence>MEIKKWITIFLPFIFNIWSFIAAQQLSVDILPLGGQLPSNSVQRIFQDREGFMWFGTREGLSRYDGYRVLTFRSGKTTPNLLTDNQITSITDSWERVLIGTKKGLNILNKKTYEIYHVDNEELKDQEIRSILFDSKGYIWVGTYIALYRCSSDFSSCKRYDNSLPITSVNSIYEDVDNNIWVTFWRKGIFRYDRVKDTFVKYPAVGKENNPFCVFQDDKKQHWIGTWGEGLYKFYPEEKKEQIYIPVKSARDGELPENGTFFSIQQDDRYGYLWLVSARGLYAIRKRVDNLVETVDISDISSKLNNIFSEICKDKAGNLWIASFNEGVSYINMDKPVILNYPMPSIKKTIGLTTNIQAIYKDKDGDIWINQNRLGLGIYNKNSDKIIWYKDIPDLNGLPGMETINFIGYSSANDEIWVGPSYQPCIYTMRKENGKVRLISCINLQQYTKGTGNNPQFFYEDKKQNVWIVTSLGLLVKPANSHDVLKETGFLQREITGLAEDNLGHIWVSTRRNGVFCLTVSENFQIKKENIVRFDMESGRLISNNIEDLCTDQEGRVWMGSQEGYVFLYNQKTKTVEDYSDIFPTLTEGVQDMKMDDTGHLWISTNKKIIEYDPKTGGQISYQAGQDIVVNSFPKHSCFKSPTGEMFYGGNRGIAVFVPYKQLADKPKKIRTHIVDVKMDDESLLTGKTNERFNLLKRTLKLHAEDQNIEIDFSSLNYSFPTKIQYAYKMEGVDKDWVYIKDGRRFAYYNRLPKGKRSFCVKATDVNGLWSSLVTKIQVDKAPAFYETWWAYTAYIMFVLLAGYSFYYRTKRRMQLRHELRIVQIEKEKSEELVQAKLRYFTNISHDLLTPLTIVTCLIDDAEITYKNKIPQFEMIRANVNRLKRLLQQILDFRKVESGNMRLKVTSGDIVSFIRDVCKSNFMPLIQKKKLAFTFESSEETIQAYFDADKIDKVVFNLLSNACKYTEEGGEIKTILSTYLQNGHIYLSIIISDTGKGIASEDLDKIFTRFYTNQHWVSSETNGIGLSLTKDLLELHHGTISVESEIEKGTSFTVIIPIDKESYVEDEINVGAFQGLIKESRTDIIDVDMENWEQFEGGNTDAMVSDIRLLLVEDNEELLYLMERILSRRYHVIMAKNGIEAFELMKDNEVDIIVSDVMMPEMDGLELCRAIKGNLETSHIPIILLTAKNTAEDRIECYNAGANAYISKPFELKVLEARLDNFLMDKKTKQEEFRTDIEDINFNLLDATDIDKEFLKKVIEVIQENLSSSTFDVIQLADALAMSKSSLYRKTKAIIGLSPVEFIRNVRLKQGVKMLKNKSISVSEVAYTCGFSNPKYFSTCFKEEFGVTPKEFQKADTKNK</sequence>
<accession>A0A6N3VAV9</accession>
<dbReference type="InterPro" id="IPR011123">
    <property type="entry name" value="Y_Y_Y"/>
</dbReference>
<evidence type="ECO:0000259" key="9">
    <source>
        <dbReference type="PROSITE" id="PS01124"/>
    </source>
</evidence>
<dbReference type="SMART" id="SM00448">
    <property type="entry name" value="REC"/>
    <property type="match status" value="1"/>
</dbReference>
<keyword evidence="5" id="KW-0238">DNA-binding</keyword>
<evidence type="ECO:0000256" key="5">
    <source>
        <dbReference type="ARBA" id="ARBA00023125"/>
    </source>
</evidence>
<dbReference type="InterPro" id="IPR018062">
    <property type="entry name" value="HTH_AraC-typ_CS"/>
</dbReference>
<dbReference type="InterPro" id="IPR011006">
    <property type="entry name" value="CheY-like_superfamily"/>
</dbReference>
<dbReference type="Pfam" id="PF07495">
    <property type="entry name" value="Y_Y_Y"/>
    <property type="match status" value="1"/>
</dbReference>
<dbReference type="PROSITE" id="PS00041">
    <property type="entry name" value="HTH_ARAC_FAMILY_1"/>
    <property type="match status" value="1"/>
</dbReference>
<dbReference type="Gene3D" id="2.130.10.10">
    <property type="entry name" value="YVTN repeat-like/Quinoprotein amine dehydrogenase"/>
    <property type="match status" value="2"/>
</dbReference>
<gene>
    <name evidence="12" type="ORF">F3F51_12045</name>
</gene>
<feature type="domain" description="Response regulatory" evidence="11">
    <location>
        <begin position="1108"/>
        <end position="1223"/>
    </location>
</feature>
<dbReference type="SUPFAM" id="SSF55874">
    <property type="entry name" value="ATPase domain of HSP90 chaperone/DNA topoisomerase II/histidine kinase"/>
    <property type="match status" value="1"/>
</dbReference>
<organism evidence="12 13">
    <name type="scientific">Bacteroides ovatus</name>
    <dbReference type="NCBI Taxonomy" id="28116"/>
    <lineage>
        <taxon>Bacteria</taxon>
        <taxon>Pseudomonadati</taxon>
        <taxon>Bacteroidota</taxon>
        <taxon>Bacteroidia</taxon>
        <taxon>Bacteroidales</taxon>
        <taxon>Bacteroidaceae</taxon>
        <taxon>Bacteroides</taxon>
    </lineage>
</organism>
<dbReference type="Gene3D" id="1.10.10.60">
    <property type="entry name" value="Homeodomain-like"/>
    <property type="match status" value="2"/>
</dbReference>
<dbReference type="Gene3D" id="2.60.40.10">
    <property type="entry name" value="Immunoglobulins"/>
    <property type="match status" value="1"/>
</dbReference>
<protein>
    <recommendedName>
        <fullName evidence="2">histidine kinase</fullName>
        <ecNumber evidence="2">2.7.13.3</ecNumber>
    </recommendedName>
</protein>
<dbReference type="SMART" id="SM00387">
    <property type="entry name" value="HATPase_c"/>
    <property type="match status" value="1"/>
</dbReference>
<feature type="modified residue" description="4-aspartylphosphate" evidence="7">
    <location>
        <position position="1156"/>
    </location>
</feature>
<dbReference type="PANTHER" id="PTHR43547:SF2">
    <property type="entry name" value="HYBRID SIGNAL TRANSDUCTION HISTIDINE KINASE C"/>
    <property type="match status" value="1"/>
</dbReference>
<name>A0A6N3VAV9_BACOV</name>
<dbReference type="Proteomes" id="UP000460135">
    <property type="component" value="Unassembled WGS sequence"/>
</dbReference>
<reference evidence="12 13" key="1">
    <citation type="journal article" date="2019" name="Nat. Med.">
        <title>A library of human gut bacterial isolates paired with longitudinal multiomics data enables mechanistic microbiome research.</title>
        <authorList>
            <person name="Poyet M."/>
            <person name="Groussin M."/>
            <person name="Gibbons S.M."/>
            <person name="Avila-Pacheco J."/>
            <person name="Jiang X."/>
            <person name="Kearney S.M."/>
            <person name="Perrotta A.R."/>
            <person name="Berdy B."/>
            <person name="Zhao S."/>
            <person name="Lieberman T.D."/>
            <person name="Swanson P.K."/>
            <person name="Smith M."/>
            <person name="Roesemann S."/>
            <person name="Alexander J.E."/>
            <person name="Rich S.A."/>
            <person name="Livny J."/>
            <person name="Vlamakis H."/>
            <person name="Clish C."/>
            <person name="Bullock K."/>
            <person name="Deik A."/>
            <person name="Scott J."/>
            <person name="Pierce K.A."/>
            <person name="Xavier R.J."/>
            <person name="Alm E.J."/>
        </authorList>
    </citation>
    <scope>NUCLEOTIDE SEQUENCE [LARGE SCALE GENOMIC DNA]</scope>
    <source>
        <strain evidence="12 13">BIOML-A183</strain>
    </source>
</reference>
<dbReference type="SUPFAM" id="SSF46689">
    <property type="entry name" value="Homeodomain-like"/>
    <property type="match status" value="1"/>
</dbReference>
<dbReference type="PROSITE" id="PS50109">
    <property type="entry name" value="HIS_KIN"/>
    <property type="match status" value="1"/>
</dbReference>
<keyword evidence="3 7" id="KW-0597">Phosphoprotein</keyword>
<keyword evidence="4" id="KW-0805">Transcription regulation</keyword>
<dbReference type="Pfam" id="PF02518">
    <property type="entry name" value="HATPase_c"/>
    <property type="match status" value="1"/>
</dbReference>
<dbReference type="InterPro" id="IPR003661">
    <property type="entry name" value="HisK_dim/P_dom"/>
</dbReference>
<evidence type="ECO:0000256" key="6">
    <source>
        <dbReference type="ARBA" id="ARBA00023163"/>
    </source>
</evidence>
<dbReference type="SUPFAM" id="SSF47384">
    <property type="entry name" value="Homodimeric domain of signal transducing histidine kinase"/>
    <property type="match status" value="1"/>
</dbReference>
<keyword evidence="8" id="KW-0812">Transmembrane</keyword>
<dbReference type="Gene3D" id="3.30.565.10">
    <property type="entry name" value="Histidine kinase-like ATPase, C-terminal domain"/>
    <property type="match status" value="1"/>
</dbReference>
<comment type="caution">
    <text evidence="12">The sequence shown here is derived from an EMBL/GenBank/DDBJ whole genome shotgun (WGS) entry which is preliminary data.</text>
</comment>
<dbReference type="InterPro" id="IPR001789">
    <property type="entry name" value="Sig_transdc_resp-reg_receiver"/>
</dbReference>
<dbReference type="GO" id="GO:0003700">
    <property type="term" value="F:DNA-binding transcription factor activity"/>
    <property type="evidence" value="ECO:0007669"/>
    <property type="project" value="InterPro"/>
</dbReference>
<dbReference type="GO" id="GO:0000155">
    <property type="term" value="F:phosphorelay sensor kinase activity"/>
    <property type="evidence" value="ECO:0007669"/>
    <property type="project" value="InterPro"/>
</dbReference>
<dbReference type="InterPro" id="IPR011110">
    <property type="entry name" value="Reg_prop"/>
</dbReference>
<dbReference type="EC" id="2.7.13.3" evidence="2"/>
<evidence type="ECO:0000259" key="10">
    <source>
        <dbReference type="PROSITE" id="PS50109"/>
    </source>
</evidence>
<dbReference type="InterPro" id="IPR036890">
    <property type="entry name" value="HATPase_C_sf"/>
</dbReference>
<keyword evidence="6" id="KW-0804">Transcription</keyword>
<dbReference type="Gene3D" id="3.40.50.2300">
    <property type="match status" value="1"/>
</dbReference>
<evidence type="ECO:0000313" key="13">
    <source>
        <dbReference type="Proteomes" id="UP000460135"/>
    </source>
</evidence>
<dbReference type="SUPFAM" id="SSF52172">
    <property type="entry name" value="CheY-like"/>
    <property type="match status" value="1"/>
</dbReference>
<dbReference type="InterPro" id="IPR009057">
    <property type="entry name" value="Homeodomain-like_sf"/>
</dbReference>
<evidence type="ECO:0000259" key="11">
    <source>
        <dbReference type="PROSITE" id="PS50110"/>
    </source>
</evidence>
<dbReference type="SMART" id="SM00388">
    <property type="entry name" value="HisKA"/>
    <property type="match status" value="1"/>
</dbReference>
<dbReference type="PANTHER" id="PTHR43547">
    <property type="entry name" value="TWO-COMPONENT HISTIDINE KINASE"/>
    <property type="match status" value="1"/>
</dbReference>